<protein>
    <submittedName>
        <fullName evidence="2">Uncharacterized protein</fullName>
    </submittedName>
</protein>
<reference evidence="3" key="1">
    <citation type="journal article" date="2014" name="Genome Announc.">
        <title>Draft genome sequence of Colletotrichum sublineola, a destructive pathogen of cultivated sorghum.</title>
        <authorList>
            <person name="Baroncelli R."/>
            <person name="Sanz-Martin J.M."/>
            <person name="Rech G.E."/>
            <person name="Sukno S.A."/>
            <person name="Thon M.R."/>
        </authorList>
    </citation>
    <scope>NUCLEOTIDE SEQUENCE [LARGE SCALE GENOMIC DNA]</scope>
    <source>
        <strain evidence="3">TX430BB</strain>
    </source>
</reference>
<dbReference type="HOGENOM" id="CLU_723643_0_0_1"/>
<organism evidence="2 3">
    <name type="scientific">Colletotrichum sublineola</name>
    <name type="common">Sorghum anthracnose fungus</name>
    <dbReference type="NCBI Taxonomy" id="1173701"/>
    <lineage>
        <taxon>Eukaryota</taxon>
        <taxon>Fungi</taxon>
        <taxon>Dikarya</taxon>
        <taxon>Ascomycota</taxon>
        <taxon>Pezizomycotina</taxon>
        <taxon>Sordariomycetes</taxon>
        <taxon>Hypocreomycetidae</taxon>
        <taxon>Glomerellales</taxon>
        <taxon>Glomerellaceae</taxon>
        <taxon>Colletotrichum</taxon>
        <taxon>Colletotrichum graminicola species complex</taxon>
    </lineage>
</organism>
<evidence type="ECO:0000256" key="1">
    <source>
        <dbReference type="SAM" id="MobiDB-lite"/>
    </source>
</evidence>
<feature type="compositionally biased region" description="Low complexity" evidence="1">
    <location>
        <begin position="138"/>
        <end position="150"/>
    </location>
</feature>
<evidence type="ECO:0000313" key="2">
    <source>
        <dbReference type="EMBL" id="KDN65586.1"/>
    </source>
</evidence>
<feature type="region of interest" description="Disordered" evidence="1">
    <location>
        <begin position="113"/>
        <end position="150"/>
    </location>
</feature>
<dbReference type="Proteomes" id="UP000027238">
    <property type="component" value="Unassembled WGS sequence"/>
</dbReference>
<sequence length="382" mass="42408">MSAVNGKSPLRETWSSTQQLKCREEMLPRLASPSRYGFDFLLMHGYRQQALYIQSLEGAKGGRLWGDEKEMPPIMSRRLGDKNDLQTTQREKWNQADRLWLDGYQKKGAGLQRPLRVQQTTRHPLAQGRGREGRTDWPGPTAPGAPGAPALRHPQALPCLALPRTFNLHSFPSTPSSISQTDSQPASLFLFVCSSCLSVPPFFFGSESCASAFAVAIAPALCLDDRHRNYAVRYARTLGGHHQNNRLRRITNRTGGHRIAHPLCKFHFVKEARHPFPQRSSAALHQSFSPRTPAATSDEDHPDLGLGPFTFPSQTDRERDPPSDIVENNSYIQLPTTEGAGAPLPAASRREEEEGFATRESSRFRSCPILPALEALGAPTQL</sequence>
<feature type="compositionally biased region" description="Polar residues" evidence="1">
    <location>
        <begin position="279"/>
        <end position="290"/>
    </location>
</feature>
<name>A0A066XIL1_COLSU</name>
<comment type="caution">
    <text evidence="2">The sequence shown here is derived from an EMBL/GenBank/DDBJ whole genome shotgun (WGS) entry which is preliminary data.</text>
</comment>
<keyword evidence="3" id="KW-1185">Reference proteome</keyword>
<dbReference type="STRING" id="1173701.A0A066XIL1"/>
<proteinExistence type="predicted"/>
<feature type="region of interest" description="Disordered" evidence="1">
    <location>
        <begin position="279"/>
        <end position="363"/>
    </location>
</feature>
<accession>A0A066XIL1</accession>
<gene>
    <name evidence="2" type="ORF">CSUB01_10563</name>
</gene>
<feature type="compositionally biased region" description="Basic and acidic residues" evidence="1">
    <location>
        <begin position="348"/>
        <end position="363"/>
    </location>
</feature>
<dbReference type="AlphaFoldDB" id="A0A066XIL1"/>
<feature type="compositionally biased region" description="Polar residues" evidence="1">
    <location>
        <begin position="326"/>
        <end position="336"/>
    </location>
</feature>
<evidence type="ECO:0000313" key="3">
    <source>
        <dbReference type="Proteomes" id="UP000027238"/>
    </source>
</evidence>
<dbReference type="EMBL" id="JMSE01001020">
    <property type="protein sequence ID" value="KDN65586.1"/>
    <property type="molecule type" value="Genomic_DNA"/>
</dbReference>
<dbReference type="OrthoDB" id="660759at2759"/>